<evidence type="ECO:0000313" key="2">
    <source>
        <dbReference type="EMBL" id="CAA9271336.1"/>
    </source>
</evidence>
<feature type="non-terminal residue" evidence="2">
    <location>
        <position position="1"/>
    </location>
</feature>
<organism evidence="2">
    <name type="scientific">uncultured Blastococcus sp</name>
    <dbReference type="NCBI Taxonomy" id="217144"/>
    <lineage>
        <taxon>Bacteria</taxon>
        <taxon>Bacillati</taxon>
        <taxon>Actinomycetota</taxon>
        <taxon>Actinomycetes</taxon>
        <taxon>Geodermatophilales</taxon>
        <taxon>Geodermatophilaceae</taxon>
        <taxon>Blastococcus</taxon>
        <taxon>environmental samples</taxon>
    </lineage>
</organism>
<proteinExistence type="predicted"/>
<reference evidence="2" key="1">
    <citation type="submission" date="2020-02" db="EMBL/GenBank/DDBJ databases">
        <authorList>
            <person name="Meier V. D."/>
        </authorList>
    </citation>
    <scope>NUCLEOTIDE SEQUENCE</scope>
    <source>
        <strain evidence="2">AVDCRST_MAG57</strain>
    </source>
</reference>
<feature type="compositionally biased region" description="Basic and acidic residues" evidence="1">
    <location>
        <begin position="143"/>
        <end position="152"/>
    </location>
</feature>
<feature type="compositionally biased region" description="Basic residues" evidence="1">
    <location>
        <begin position="153"/>
        <end position="163"/>
    </location>
</feature>
<feature type="compositionally biased region" description="Basic residues" evidence="1">
    <location>
        <begin position="252"/>
        <end position="285"/>
    </location>
</feature>
<feature type="compositionally biased region" description="Low complexity" evidence="1">
    <location>
        <begin position="407"/>
        <end position="419"/>
    </location>
</feature>
<dbReference type="EMBL" id="CADCTI010000260">
    <property type="protein sequence ID" value="CAA9271336.1"/>
    <property type="molecule type" value="Genomic_DNA"/>
</dbReference>
<feature type="compositionally biased region" description="Low complexity" evidence="1">
    <location>
        <begin position="191"/>
        <end position="202"/>
    </location>
</feature>
<sequence length="491" mass="52594">ERVPYLRAAARSGGDAAARRRRLLRRPGHRPGGHVTRVLAGRDPRAGGGAGGRARPRRPAGVVRAHAAHRRRLRRPQPSRPRLRDDVLLGHPGDGPVGRLDRRLGDHHDRRPGARVARRRRRPVRPAGPRAGRLDGVGAADDGPDRGADPAHGRRLRARHGAVRPHAERADRGADPGAGRVRRGGGDPGRPGRQPAGRADPGVELAGPVRGRWCRAAGRPAAGRLRVLGLGVGGQPHRGDDRQPARAGAGRRPLHRRPAAHLPRRRDRRAGLRRHRLAGRQRRRGGGGVRAAVVGGARRLGLGGAARRRHLGDRLDADHDHPGVAHRPVDGPPGGAAGAVRRDLAAAPHPRRLHVVGRRRRHRLVRRGRAGQRERPLRLDHRPLPADRALLRHDRHRVRGVLPPPGAVGRARLPAAGRRPAGRGGDARLAAGAVGARPRRRGELLHRAGLVRGRPTAGHRRGRHGGRGGADAVVAAPRRGLLGGAALGRTL</sequence>
<feature type="compositionally biased region" description="Low complexity" evidence="1">
    <location>
        <begin position="125"/>
        <end position="141"/>
    </location>
</feature>
<feature type="region of interest" description="Disordered" evidence="1">
    <location>
        <begin position="1"/>
        <end position="206"/>
    </location>
</feature>
<gene>
    <name evidence="2" type="ORF">AVDCRST_MAG57-3211</name>
</gene>
<feature type="region of interest" description="Disordered" evidence="1">
    <location>
        <begin position="399"/>
        <end position="427"/>
    </location>
</feature>
<dbReference type="AlphaFoldDB" id="A0A6J4JAC7"/>
<feature type="region of interest" description="Disordered" evidence="1">
    <location>
        <begin position="231"/>
        <end position="289"/>
    </location>
</feature>
<feature type="compositionally biased region" description="Basic and acidic residues" evidence="1">
    <location>
        <begin position="314"/>
        <end position="329"/>
    </location>
</feature>
<feature type="compositionally biased region" description="Basic and acidic residues" evidence="1">
    <location>
        <begin position="165"/>
        <end position="174"/>
    </location>
</feature>
<name>A0A6J4JAC7_9ACTN</name>
<protein>
    <submittedName>
        <fullName evidence="2">Uncharacterized amino acid permease, GabP family</fullName>
    </submittedName>
</protein>
<feature type="region of interest" description="Disordered" evidence="1">
    <location>
        <begin position="314"/>
        <end position="349"/>
    </location>
</feature>
<feature type="compositionally biased region" description="Basic and acidic residues" evidence="1">
    <location>
        <begin position="99"/>
        <end position="112"/>
    </location>
</feature>
<feature type="compositionally biased region" description="Basic residues" evidence="1">
    <location>
        <begin position="19"/>
        <end position="32"/>
    </location>
</feature>
<accession>A0A6J4JAC7</accession>
<evidence type="ECO:0000256" key="1">
    <source>
        <dbReference type="SAM" id="MobiDB-lite"/>
    </source>
</evidence>
<feature type="non-terminal residue" evidence="2">
    <location>
        <position position="491"/>
    </location>
</feature>
<feature type="compositionally biased region" description="Basic residues" evidence="1">
    <location>
        <begin position="66"/>
        <end position="77"/>
    </location>
</feature>
<feature type="compositionally biased region" description="Low complexity" evidence="1">
    <location>
        <begin position="7"/>
        <end position="16"/>
    </location>
</feature>